<keyword evidence="8" id="KW-1185">Reference proteome</keyword>
<evidence type="ECO:0000256" key="2">
    <source>
        <dbReference type="SAM" id="Coils"/>
    </source>
</evidence>
<feature type="signal peptide" evidence="3">
    <location>
        <begin position="1"/>
        <end position="25"/>
    </location>
</feature>
<dbReference type="InterPro" id="IPR058626">
    <property type="entry name" value="MdtA-like_b-barrel"/>
</dbReference>
<evidence type="ECO:0000256" key="3">
    <source>
        <dbReference type="SAM" id="SignalP"/>
    </source>
</evidence>
<evidence type="ECO:0000313" key="7">
    <source>
        <dbReference type="EMBL" id="GHB30038.1"/>
    </source>
</evidence>
<dbReference type="PANTHER" id="PTHR30158">
    <property type="entry name" value="ACRA/E-RELATED COMPONENT OF DRUG EFFLUX TRANSPORTER"/>
    <property type="match status" value="1"/>
</dbReference>
<evidence type="ECO:0000259" key="5">
    <source>
        <dbReference type="Pfam" id="PF25917"/>
    </source>
</evidence>
<dbReference type="Gene3D" id="2.40.30.170">
    <property type="match status" value="1"/>
</dbReference>
<gene>
    <name evidence="7" type="ORF">GCM10007094_18050</name>
</gene>
<organism evidence="7 8">
    <name type="scientific">Pseudovibrio japonicus</name>
    <dbReference type="NCBI Taxonomy" id="366534"/>
    <lineage>
        <taxon>Bacteria</taxon>
        <taxon>Pseudomonadati</taxon>
        <taxon>Pseudomonadota</taxon>
        <taxon>Alphaproteobacteria</taxon>
        <taxon>Hyphomicrobiales</taxon>
        <taxon>Stappiaceae</taxon>
        <taxon>Pseudovibrio</taxon>
    </lineage>
</organism>
<keyword evidence="2" id="KW-0175">Coiled coil</keyword>
<comment type="similarity">
    <text evidence="1">Belongs to the membrane fusion protein (MFP) (TC 8.A.1) family.</text>
</comment>
<dbReference type="Pfam" id="PF25876">
    <property type="entry name" value="HH_MFP_RND"/>
    <property type="match status" value="1"/>
</dbReference>
<comment type="caution">
    <text evidence="7">The sequence shown here is derived from an EMBL/GenBank/DDBJ whole genome shotgun (WGS) entry which is preliminary data.</text>
</comment>
<evidence type="ECO:0000259" key="6">
    <source>
        <dbReference type="Pfam" id="PF25944"/>
    </source>
</evidence>
<dbReference type="RefSeq" id="WP_189436460.1">
    <property type="nucleotide sequence ID" value="NZ_BMXE01000003.1"/>
</dbReference>
<feature type="chain" id="PRO_5046377452" evidence="3">
    <location>
        <begin position="26"/>
        <end position="388"/>
    </location>
</feature>
<proteinExistence type="inferred from homology"/>
<dbReference type="PANTHER" id="PTHR30158:SF3">
    <property type="entry name" value="MULTIDRUG EFFLUX PUMP SUBUNIT ACRA-RELATED"/>
    <property type="match status" value="1"/>
</dbReference>
<feature type="domain" description="Multidrug resistance protein MdtA-like alpha-helical hairpin" evidence="4">
    <location>
        <begin position="98"/>
        <end position="165"/>
    </location>
</feature>
<dbReference type="Proteomes" id="UP000637980">
    <property type="component" value="Unassembled WGS sequence"/>
</dbReference>
<feature type="domain" description="Multidrug resistance protein MdtA-like barrel-sandwich hybrid" evidence="5">
    <location>
        <begin position="58"/>
        <end position="198"/>
    </location>
</feature>
<dbReference type="Gene3D" id="2.40.420.20">
    <property type="match status" value="1"/>
</dbReference>
<accession>A0ABQ3EA92</accession>
<dbReference type="Pfam" id="PF25917">
    <property type="entry name" value="BSH_RND"/>
    <property type="match status" value="1"/>
</dbReference>
<dbReference type="Pfam" id="PF25944">
    <property type="entry name" value="Beta-barrel_RND"/>
    <property type="match status" value="1"/>
</dbReference>
<dbReference type="InterPro" id="IPR058625">
    <property type="entry name" value="MdtA-like_BSH"/>
</dbReference>
<dbReference type="Gene3D" id="2.40.50.100">
    <property type="match status" value="1"/>
</dbReference>
<name>A0ABQ3EA92_9HYPH</name>
<evidence type="ECO:0000259" key="4">
    <source>
        <dbReference type="Pfam" id="PF25876"/>
    </source>
</evidence>
<keyword evidence="3" id="KW-0732">Signal</keyword>
<dbReference type="InterPro" id="IPR058624">
    <property type="entry name" value="MdtA-like_HH"/>
</dbReference>
<feature type="coiled-coil region" evidence="2">
    <location>
        <begin position="127"/>
        <end position="161"/>
    </location>
</feature>
<dbReference type="NCBIfam" id="TIGR01730">
    <property type="entry name" value="RND_mfp"/>
    <property type="match status" value="1"/>
</dbReference>
<dbReference type="SUPFAM" id="SSF111369">
    <property type="entry name" value="HlyD-like secretion proteins"/>
    <property type="match status" value="1"/>
</dbReference>
<evidence type="ECO:0000256" key="1">
    <source>
        <dbReference type="ARBA" id="ARBA00009477"/>
    </source>
</evidence>
<reference evidence="8" key="1">
    <citation type="journal article" date="2019" name="Int. J. Syst. Evol. Microbiol.">
        <title>The Global Catalogue of Microorganisms (GCM) 10K type strain sequencing project: providing services to taxonomists for standard genome sequencing and annotation.</title>
        <authorList>
            <consortium name="The Broad Institute Genomics Platform"/>
            <consortium name="The Broad Institute Genome Sequencing Center for Infectious Disease"/>
            <person name="Wu L."/>
            <person name="Ma J."/>
        </authorList>
    </citation>
    <scope>NUCLEOTIDE SEQUENCE [LARGE SCALE GENOMIC DNA]</scope>
    <source>
        <strain evidence="8">KCTC 12861</strain>
    </source>
</reference>
<feature type="domain" description="Multidrug resistance protein MdtA-like beta-barrel" evidence="6">
    <location>
        <begin position="202"/>
        <end position="290"/>
    </location>
</feature>
<evidence type="ECO:0000313" key="8">
    <source>
        <dbReference type="Proteomes" id="UP000637980"/>
    </source>
</evidence>
<dbReference type="EMBL" id="BMXE01000003">
    <property type="protein sequence ID" value="GHB30038.1"/>
    <property type="molecule type" value="Genomic_DNA"/>
</dbReference>
<dbReference type="Gene3D" id="1.10.287.470">
    <property type="entry name" value="Helix hairpin bin"/>
    <property type="match status" value="1"/>
</dbReference>
<protein>
    <submittedName>
        <fullName evidence="7">RND transporter</fullName>
    </submittedName>
</protein>
<dbReference type="InterPro" id="IPR006143">
    <property type="entry name" value="RND_pump_MFP"/>
</dbReference>
<sequence>MTFTPYIKASLVLGILVFPSIAAQAQVPAKKVGVVEMEKQAVPRTFTEPGRAVAVAEAAIRPQVSGIITEILYKAGTKLEPGTPMFRIDPTTYETKVLSAEANVESARSATSNAKSTYERATRLKGSALSEADVESARSELEQAQASLKAAEAALLEAQAELKWTTVISPIEGMASVARVSLGDLVTANQSEELATVTKLDPIAIDVYAPSSRVLSIYDEVAEGRLQVNEAIKAKLTLETGRIFKADGELVAPGYNVSTSTGSISTRFRFENPKNVLLPGMFVRAQVDLGVTEAFLVSQSAATRDLTGQLSTWVISRGKAEKRLLTDIGSYQNNWIVTSGLFDGDLIAVDGLKGLKEGAEVETIPVEYDENGVIRNVSSATTGKDVAE</sequence>